<dbReference type="PANTHER" id="PTHR19959:SF119">
    <property type="entry name" value="FUNGAL LIPASE-LIKE DOMAIN-CONTAINING PROTEIN"/>
    <property type="match status" value="1"/>
</dbReference>
<dbReference type="Pfam" id="PF12770">
    <property type="entry name" value="CHAT"/>
    <property type="match status" value="1"/>
</dbReference>
<name>A0A9P5H687_9HYPO</name>
<keyword evidence="4" id="KW-1185">Reference proteome</keyword>
<evidence type="ECO:0000256" key="1">
    <source>
        <dbReference type="SAM" id="MobiDB-lite"/>
    </source>
</evidence>
<gene>
    <name evidence="3" type="ORF">G7Z17_g7916</name>
</gene>
<dbReference type="OrthoDB" id="9991317at2759"/>
<dbReference type="AlphaFoldDB" id="A0A9P5H687"/>
<dbReference type="InterPro" id="IPR011990">
    <property type="entry name" value="TPR-like_helical_dom_sf"/>
</dbReference>
<feature type="region of interest" description="Disordered" evidence="1">
    <location>
        <begin position="1"/>
        <end position="34"/>
    </location>
</feature>
<feature type="compositionally biased region" description="Polar residues" evidence="1">
    <location>
        <begin position="1"/>
        <end position="14"/>
    </location>
</feature>
<organism evidence="3 4">
    <name type="scientific">Cylindrodendrum hubeiense</name>
    <dbReference type="NCBI Taxonomy" id="595255"/>
    <lineage>
        <taxon>Eukaryota</taxon>
        <taxon>Fungi</taxon>
        <taxon>Dikarya</taxon>
        <taxon>Ascomycota</taxon>
        <taxon>Pezizomycotina</taxon>
        <taxon>Sordariomycetes</taxon>
        <taxon>Hypocreomycetidae</taxon>
        <taxon>Hypocreales</taxon>
        <taxon>Nectriaceae</taxon>
        <taxon>Cylindrodendrum</taxon>
    </lineage>
</organism>
<dbReference type="Gene3D" id="1.25.40.10">
    <property type="entry name" value="Tetratricopeptide repeat domain"/>
    <property type="match status" value="3"/>
</dbReference>
<reference evidence="3" key="1">
    <citation type="submission" date="2020-03" db="EMBL/GenBank/DDBJ databases">
        <title>Draft Genome Sequence of Cylindrodendrum hubeiense.</title>
        <authorList>
            <person name="Buettner E."/>
            <person name="Kellner H."/>
        </authorList>
    </citation>
    <scope>NUCLEOTIDE SEQUENCE</scope>
    <source>
        <strain evidence="3">IHI 201604</strain>
    </source>
</reference>
<dbReference type="PANTHER" id="PTHR19959">
    <property type="entry name" value="KINESIN LIGHT CHAIN"/>
    <property type="match status" value="1"/>
</dbReference>
<feature type="domain" description="CHAT" evidence="2">
    <location>
        <begin position="825"/>
        <end position="1101"/>
    </location>
</feature>
<accession>A0A9P5H687</accession>
<proteinExistence type="predicted"/>
<evidence type="ECO:0000313" key="4">
    <source>
        <dbReference type="Proteomes" id="UP000722485"/>
    </source>
</evidence>
<dbReference type="SUPFAM" id="SSF48452">
    <property type="entry name" value="TPR-like"/>
    <property type="match status" value="1"/>
</dbReference>
<evidence type="ECO:0000313" key="3">
    <source>
        <dbReference type="EMBL" id="KAF7547170.1"/>
    </source>
</evidence>
<dbReference type="InterPro" id="IPR024983">
    <property type="entry name" value="CHAT_dom"/>
</dbReference>
<sequence>MTSMAPSRSHSASDVANVVPGDAHDQATSLNGSTTELVQRYRHLRRRSDLEKAIGATQQGLDAIAQDDPERIGQLSTLSFLMGDRYSFSGNAAYLDNSIDLGQQVVGSMTPDHTDYALHLGNLGLRLAERFDLTGNPSDIENAIRLTRKAVNALSEYDPDRSSYLGNLGQQLGKEYMRTDDESILEEAIEVSRQAVDSTPTEDPTKALWLNNLGNRIHQKFLRYGLVEDLESAIAIARQAVKLTPDEHSHQPERLANLASKLSDGYSRGQPLAYLEEAIELTTQAIEATPPDRPWRPKWLHNLSLEMKKRYQTTGATKDLDDAIGLIRQAIEATPGGSPDRAQWLNTLGLELSHRFSRVGAMADIEEALKAARQAVIGTPKNHADFASYLNNLSNHLRDRHARTNSGKDLDEAISVARRAVKATPKGHPNRSAVFHNLSTQLGTKYSLGGIKANGQDIEDAVRNARRAVREAPEDHPERPKWLVNYGCQLSATAQQYNDVSSFHIQPLDTLQPGLEAKAMGYLQRKAVGALDKAIDVIRQAVRATPATNPERAKMMIHLGDRLGERYALGGNSEDLTKAGRYYATAMKFQNSPISVRLCAAGRRMSSINFVEDIQRAYRIAKATVDLIPQLVPNSLLAADKQQVLEQAVGLASDAAAIALLAGQEAICAIELLERGRGVLAGSLQDLRGSLSALEQEHPELAQSYLDLRNHLDNSTPIAELDPGVTMPVDDVTNEADGRSKAARQMDEILEDIRLQPGFEHFLEPASEEQLLEAAADGPIIILNVSSYRCDALVIDSRGFRVVKLPKLSRGDIVKREETLQSHATLIWLWDTIASPVFEDLGILGIPSGDTYPHIWWIPTGPLIRFPIHAAGHHLGHSFKTVLDRVTSSYSTSIKSMINSRQNQKQHITTQVSSMKILLVSMRETPRQNTLHYADDEIHKVQSVCESMKLSHIQPPACRDKILSALQDCEIFHFAGHADAKKNNPMGSALLLEDWRENPLTVESVFKTNSSKKMLFLAYLSACGTGQNRNDRSIDENIHLTNAFQLTGFRHVIGTLWKVQDEICVSMARLTYEFLHKNGISDENVSGALHHATRQVRDDLAQHITTSVSKTSKALSYMYNPKGIVKLLPMEEFLKDYTRQGELLLQPLRINDNLTWLRASQLKSAYFISVTRPVDRR</sequence>
<dbReference type="EMBL" id="JAANBB010000186">
    <property type="protein sequence ID" value="KAF7547170.1"/>
    <property type="molecule type" value="Genomic_DNA"/>
</dbReference>
<dbReference type="Proteomes" id="UP000722485">
    <property type="component" value="Unassembled WGS sequence"/>
</dbReference>
<protein>
    <recommendedName>
        <fullName evidence="2">CHAT domain-containing protein</fullName>
    </recommendedName>
</protein>
<evidence type="ECO:0000259" key="2">
    <source>
        <dbReference type="Pfam" id="PF12770"/>
    </source>
</evidence>
<comment type="caution">
    <text evidence="3">The sequence shown here is derived from an EMBL/GenBank/DDBJ whole genome shotgun (WGS) entry which is preliminary data.</text>
</comment>